<dbReference type="RefSeq" id="WP_121443137.1">
    <property type="nucleotide sequence ID" value="NZ_RCDA01000006.1"/>
</dbReference>
<keyword evidence="2 8" id="KW-0813">Transport</keyword>
<dbReference type="GO" id="GO:0045259">
    <property type="term" value="C:proton-transporting ATP synthase complex"/>
    <property type="evidence" value="ECO:0007669"/>
    <property type="project" value="UniProtKB-KW"/>
</dbReference>
<protein>
    <recommendedName>
        <fullName evidence="8">ATP synthase subunit delta</fullName>
    </recommendedName>
    <alternativeName>
        <fullName evidence="8">ATP synthase F(1) sector subunit delta</fullName>
    </alternativeName>
    <alternativeName>
        <fullName evidence="8">F-type ATPase subunit delta</fullName>
        <shortName evidence="8">F-ATPase subunit delta</shortName>
    </alternativeName>
</protein>
<dbReference type="Proteomes" id="UP000275461">
    <property type="component" value="Unassembled WGS sequence"/>
</dbReference>
<evidence type="ECO:0000256" key="6">
    <source>
        <dbReference type="ARBA" id="ARBA00023196"/>
    </source>
</evidence>
<dbReference type="PANTHER" id="PTHR11910">
    <property type="entry name" value="ATP SYNTHASE DELTA CHAIN"/>
    <property type="match status" value="1"/>
</dbReference>
<keyword evidence="8" id="KW-1003">Cell membrane</keyword>
<evidence type="ECO:0000256" key="2">
    <source>
        <dbReference type="ARBA" id="ARBA00022448"/>
    </source>
</evidence>
<evidence type="ECO:0000256" key="8">
    <source>
        <dbReference type="HAMAP-Rule" id="MF_01416"/>
    </source>
</evidence>
<keyword evidence="5 8" id="KW-0472">Membrane</keyword>
<accession>A0A498C019</accession>
<comment type="subcellular location">
    <subcellularLocation>
        <location evidence="8">Cell membrane</location>
        <topology evidence="8">Peripheral membrane protein</topology>
    </subcellularLocation>
    <subcellularLocation>
        <location evidence="1">Membrane</location>
    </subcellularLocation>
</comment>
<dbReference type="NCBIfam" id="TIGR01145">
    <property type="entry name" value="ATP_synt_delta"/>
    <property type="match status" value="1"/>
</dbReference>
<dbReference type="InterPro" id="IPR020781">
    <property type="entry name" value="ATPase_OSCP/d_CS"/>
</dbReference>
<dbReference type="OrthoDB" id="9816221at2"/>
<gene>
    <name evidence="8" type="primary">atpH</name>
    <name evidence="9" type="ORF">DFR31_2630</name>
</gene>
<dbReference type="PRINTS" id="PR00125">
    <property type="entry name" value="ATPASEDELTA"/>
</dbReference>
<comment type="similarity">
    <text evidence="8">Belongs to the ATPase delta chain family.</text>
</comment>
<dbReference type="EMBL" id="RCDA01000006">
    <property type="protein sequence ID" value="RLK46500.1"/>
    <property type="molecule type" value="Genomic_DNA"/>
</dbReference>
<comment type="caution">
    <text evidence="9">The sequence shown here is derived from an EMBL/GenBank/DDBJ whole genome shotgun (WGS) entry which is preliminary data.</text>
</comment>
<dbReference type="PROSITE" id="PS00389">
    <property type="entry name" value="ATPASE_DELTA"/>
    <property type="match status" value="1"/>
</dbReference>
<evidence type="ECO:0000256" key="1">
    <source>
        <dbReference type="ARBA" id="ARBA00004370"/>
    </source>
</evidence>
<dbReference type="AlphaFoldDB" id="A0A498C019"/>
<reference evidence="9 10" key="1">
    <citation type="submission" date="2018-10" db="EMBL/GenBank/DDBJ databases">
        <title>Genomic Encyclopedia of Type Strains, Phase IV (KMG-IV): sequencing the most valuable type-strain genomes for metagenomic binning, comparative biology and taxonomic classification.</title>
        <authorList>
            <person name="Goeker M."/>
        </authorList>
    </citation>
    <scope>NUCLEOTIDE SEQUENCE [LARGE SCALE GENOMIC DNA]</scope>
    <source>
        <strain evidence="9 10">DSM 12769</strain>
    </source>
</reference>
<dbReference type="InterPro" id="IPR000711">
    <property type="entry name" value="ATPase_OSCP/dsu"/>
</dbReference>
<name>A0A498C019_9GAMM</name>
<evidence type="ECO:0000256" key="3">
    <source>
        <dbReference type="ARBA" id="ARBA00022781"/>
    </source>
</evidence>
<dbReference type="InterPro" id="IPR026015">
    <property type="entry name" value="ATP_synth_OSCP/delta_N_sf"/>
</dbReference>
<dbReference type="Gene3D" id="1.10.520.20">
    <property type="entry name" value="N-terminal domain of the delta subunit of the F1F0-ATP synthase"/>
    <property type="match status" value="1"/>
</dbReference>
<dbReference type="GO" id="GO:0005886">
    <property type="term" value="C:plasma membrane"/>
    <property type="evidence" value="ECO:0007669"/>
    <property type="project" value="UniProtKB-SubCell"/>
</dbReference>
<keyword evidence="7 8" id="KW-0066">ATP synthesis</keyword>
<keyword evidence="6 8" id="KW-0139">CF(1)</keyword>
<evidence type="ECO:0000313" key="9">
    <source>
        <dbReference type="EMBL" id="RLK46500.1"/>
    </source>
</evidence>
<dbReference type="SUPFAM" id="SSF47928">
    <property type="entry name" value="N-terminal domain of the delta subunit of the F1F0-ATP synthase"/>
    <property type="match status" value="1"/>
</dbReference>
<organism evidence="9 10">
    <name type="scientific">Alkalispirillum mobile</name>
    <dbReference type="NCBI Taxonomy" id="85925"/>
    <lineage>
        <taxon>Bacteria</taxon>
        <taxon>Pseudomonadati</taxon>
        <taxon>Pseudomonadota</taxon>
        <taxon>Gammaproteobacteria</taxon>
        <taxon>Chromatiales</taxon>
        <taxon>Ectothiorhodospiraceae</taxon>
        <taxon>Alkalispirillum</taxon>
    </lineage>
</organism>
<keyword evidence="3 8" id="KW-0375">Hydrogen ion transport</keyword>
<proteinExistence type="inferred from homology"/>
<dbReference type="GO" id="GO:0046933">
    <property type="term" value="F:proton-transporting ATP synthase activity, rotational mechanism"/>
    <property type="evidence" value="ECO:0007669"/>
    <property type="project" value="UniProtKB-UniRule"/>
</dbReference>
<sequence length="179" mass="19251">MAEQTTLARPYAKAVFELTKDAKTRNTWSKRLKALGTVAADNQVAALVGNPRVSREQLIGLFLEAVGEDTLGQEGKNLVQLLADNGRLGLLPEIAALYEHLRAEAEGVVDVDVTSADKLTKEQQDQIAGALKKRLGRKVRLHCRTDESLIGGALIQAGDLTIDGSVRGKLARLSSAMAH</sequence>
<keyword evidence="10" id="KW-1185">Reference proteome</keyword>
<evidence type="ECO:0000256" key="4">
    <source>
        <dbReference type="ARBA" id="ARBA00023065"/>
    </source>
</evidence>
<comment type="function">
    <text evidence="8">This protein is part of the stalk that links CF(0) to CF(1). It either transmits conformational changes from CF(0) to CF(1) or is implicated in proton conduction.</text>
</comment>
<evidence type="ECO:0000256" key="7">
    <source>
        <dbReference type="ARBA" id="ARBA00023310"/>
    </source>
</evidence>
<evidence type="ECO:0000313" key="10">
    <source>
        <dbReference type="Proteomes" id="UP000275461"/>
    </source>
</evidence>
<dbReference type="HAMAP" id="MF_01416">
    <property type="entry name" value="ATP_synth_delta_bact"/>
    <property type="match status" value="1"/>
</dbReference>
<dbReference type="NCBIfam" id="NF004402">
    <property type="entry name" value="PRK05758.2-2"/>
    <property type="match status" value="1"/>
</dbReference>
<keyword evidence="4 8" id="KW-0406">Ion transport</keyword>
<dbReference type="Pfam" id="PF00213">
    <property type="entry name" value="OSCP"/>
    <property type="match status" value="1"/>
</dbReference>
<comment type="function">
    <text evidence="8">F(1)F(0) ATP synthase produces ATP from ADP in the presence of a proton or sodium gradient. F-type ATPases consist of two structural domains, F(1) containing the extramembraneous catalytic core and F(0) containing the membrane proton channel, linked together by a central stalk and a peripheral stalk. During catalysis, ATP synthesis in the catalytic domain of F(1) is coupled via a rotary mechanism of the central stalk subunits to proton translocation.</text>
</comment>
<evidence type="ECO:0000256" key="5">
    <source>
        <dbReference type="ARBA" id="ARBA00023136"/>
    </source>
</evidence>